<keyword evidence="6" id="KW-1133">Transmembrane helix</keyword>
<evidence type="ECO:0000256" key="5">
    <source>
        <dbReference type="SAM" id="MobiDB-lite"/>
    </source>
</evidence>
<dbReference type="GO" id="GO:0009253">
    <property type="term" value="P:peptidoglycan catabolic process"/>
    <property type="evidence" value="ECO:0007669"/>
    <property type="project" value="InterPro"/>
</dbReference>
<reference evidence="8" key="2">
    <citation type="journal article" date="2021" name="PeerJ">
        <title>Extensive microbial diversity within the chicken gut microbiome revealed by metagenomics and culture.</title>
        <authorList>
            <person name="Gilroy R."/>
            <person name="Ravi A."/>
            <person name="Getino M."/>
            <person name="Pursley I."/>
            <person name="Horton D.L."/>
            <person name="Alikhan N.F."/>
            <person name="Baker D."/>
            <person name="Gharbi K."/>
            <person name="Hall N."/>
            <person name="Watson M."/>
            <person name="Adriaenssens E.M."/>
            <person name="Foster-Nyarko E."/>
            <person name="Jarju S."/>
            <person name="Secka A."/>
            <person name="Antonio M."/>
            <person name="Oren A."/>
            <person name="Chaudhuri R.R."/>
            <person name="La Ragione R."/>
            <person name="Hildebrand F."/>
            <person name="Pallen M.J."/>
        </authorList>
    </citation>
    <scope>NUCLEOTIDE SEQUENCE</scope>
    <source>
        <strain evidence="8">ChiW13-3771</strain>
    </source>
</reference>
<dbReference type="GO" id="GO:0009254">
    <property type="term" value="P:peptidoglycan turnover"/>
    <property type="evidence" value="ECO:0007669"/>
    <property type="project" value="TreeGrafter"/>
</dbReference>
<evidence type="ECO:0000256" key="1">
    <source>
        <dbReference type="ARBA" id="ARBA00001561"/>
    </source>
</evidence>
<evidence type="ECO:0000256" key="6">
    <source>
        <dbReference type="SAM" id="Phobius"/>
    </source>
</evidence>
<dbReference type="GO" id="GO:0008745">
    <property type="term" value="F:N-acetylmuramoyl-L-alanine amidase activity"/>
    <property type="evidence" value="ECO:0007669"/>
    <property type="project" value="UniProtKB-EC"/>
</dbReference>
<comment type="caution">
    <text evidence="8">The sequence shown here is derived from an EMBL/GenBank/DDBJ whole genome shotgun (WGS) entry which is preliminary data.</text>
</comment>
<accession>A0A9D1EE25</accession>
<keyword evidence="6" id="KW-0812">Transmembrane</keyword>
<comment type="catalytic activity">
    <reaction evidence="1">
        <text>Hydrolyzes the link between N-acetylmuramoyl residues and L-amino acid residues in certain cell-wall glycopeptides.</text>
        <dbReference type="EC" id="3.5.1.28"/>
    </reaction>
</comment>
<dbReference type="InterPro" id="IPR036505">
    <property type="entry name" value="Amidase/PGRP_sf"/>
</dbReference>
<dbReference type="PANTHER" id="PTHR30417">
    <property type="entry name" value="N-ACETYLMURAMOYL-L-ALANINE AMIDASE AMID"/>
    <property type="match status" value="1"/>
</dbReference>
<keyword evidence="4" id="KW-0961">Cell wall biogenesis/degradation</keyword>
<feature type="compositionally biased region" description="Basic and acidic residues" evidence="5">
    <location>
        <begin position="1"/>
        <end position="11"/>
    </location>
</feature>
<evidence type="ECO:0000313" key="8">
    <source>
        <dbReference type="EMBL" id="HIR88460.1"/>
    </source>
</evidence>
<protein>
    <recommendedName>
        <fullName evidence="2">N-acetylmuramoyl-L-alanine amidase</fullName>
        <ecNumber evidence="2">3.5.1.28</ecNumber>
    </recommendedName>
</protein>
<feature type="region of interest" description="Disordered" evidence="5">
    <location>
        <begin position="83"/>
        <end position="103"/>
    </location>
</feature>
<evidence type="ECO:0000256" key="4">
    <source>
        <dbReference type="ARBA" id="ARBA00023316"/>
    </source>
</evidence>
<dbReference type="EMBL" id="DVHN01000064">
    <property type="protein sequence ID" value="HIR88460.1"/>
    <property type="molecule type" value="Genomic_DNA"/>
</dbReference>
<sequence length="287" mass="33229">MDQKTRAERFRNQIQNNNEQQEEQYERELKRAREERIKRRIERMRRERQRMLRRRLFVGGVGIAVIVLLIFVGKKVFFSNPNDSNLGGHTSGDQTETTAPVETTEEHVKKNIPIPTWVDQQLLEINEFSRPGIPLKAVNNVVIHWVANAGTSAQNNRSYFSNLADPAANPDGVKASSHFVVGLEGEIIQCVPIDEKSYCTNWRNDDTISIEVCHPDWDGKFNDITYQSVIKLTAWLLEQFDLTSDDIIRHFDVTGKDCPKYYVVHEDAWEQLKQDVKVYMEANPNIQ</sequence>
<dbReference type="CDD" id="cd06583">
    <property type="entry name" value="PGRP"/>
    <property type="match status" value="1"/>
</dbReference>
<dbReference type="GO" id="GO:0071555">
    <property type="term" value="P:cell wall organization"/>
    <property type="evidence" value="ECO:0007669"/>
    <property type="project" value="UniProtKB-KW"/>
</dbReference>
<dbReference type="InterPro" id="IPR051206">
    <property type="entry name" value="NAMLAA_amidase_2"/>
</dbReference>
<proteinExistence type="predicted"/>
<feature type="domain" description="N-acetylmuramoyl-L-alanine amidase" evidence="7">
    <location>
        <begin position="128"/>
        <end position="277"/>
    </location>
</feature>
<dbReference type="Proteomes" id="UP000824201">
    <property type="component" value="Unassembled WGS sequence"/>
</dbReference>
<dbReference type="SMART" id="SM00644">
    <property type="entry name" value="Ami_2"/>
    <property type="match status" value="1"/>
</dbReference>
<dbReference type="InterPro" id="IPR002502">
    <property type="entry name" value="Amidase_domain"/>
</dbReference>
<evidence type="ECO:0000313" key="9">
    <source>
        <dbReference type="Proteomes" id="UP000824201"/>
    </source>
</evidence>
<dbReference type="AlphaFoldDB" id="A0A9D1EE25"/>
<evidence type="ECO:0000256" key="3">
    <source>
        <dbReference type="ARBA" id="ARBA00022801"/>
    </source>
</evidence>
<name>A0A9D1EE25_9FIRM</name>
<dbReference type="PANTHER" id="PTHR30417:SF1">
    <property type="entry name" value="N-ACETYLMURAMOYL-L-ALANINE AMIDASE AMID"/>
    <property type="match status" value="1"/>
</dbReference>
<dbReference type="Pfam" id="PF01510">
    <property type="entry name" value="Amidase_2"/>
    <property type="match status" value="1"/>
</dbReference>
<dbReference type="Gene3D" id="3.40.80.10">
    <property type="entry name" value="Peptidoglycan recognition protein-like"/>
    <property type="match status" value="1"/>
</dbReference>
<dbReference type="SUPFAM" id="SSF55846">
    <property type="entry name" value="N-acetylmuramoyl-L-alanine amidase-like"/>
    <property type="match status" value="1"/>
</dbReference>
<organism evidence="8 9">
    <name type="scientific">Candidatus Fimimorpha faecalis</name>
    <dbReference type="NCBI Taxonomy" id="2840824"/>
    <lineage>
        <taxon>Bacteria</taxon>
        <taxon>Bacillati</taxon>
        <taxon>Bacillota</taxon>
        <taxon>Clostridia</taxon>
        <taxon>Eubacteriales</taxon>
        <taxon>Candidatus Fimimorpha</taxon>
    </lineage>
</organism>
<feature type="compositionally biased region" description="Polar residues" evidence="5">
    <location>
        <begin position="83"/>
        <end position="94"/>
    </location>
</feature>
<feature type="transmembrane region" description="Helical" evidence="6">
    <location>
        <begin position="56"/>
        <end position="73"/>
    </location>
</feature>
<keyword evidence="6" id="KW-0472">Membrane</keyword>
<gene>
    <name evidence="8" type="ORF">IAC96_05865</name>
</gene>
<evidence type="ECO:0000256" key="2">
    <source>
        <dbReference type="ARBA" id="ARBA00011901"/>
    </source>
</evidence>
<evidence type="ECO:0000259" key="7">
    <source>
        <dbReference type="SMART" id="SM00644"/>
    </source>
</evidence>
<feature type="region of interest" description="Disordered" evidence="5">
    <location>
        <begin position="1"/>
        <end position="25"/>
    </location>
</feature>
<keyword evidence="3" id="KW-0378">Hydrolase</keyword>
<reference evidence="8" key="1">
    <citation type="submission" date="2020-10" db="EMBL/GenBank/DDBJ databases">
        <authorList>
            <person name="Gilroy R."/>
        </authorList>
    </citation>
    <scope>NUCLEOTIDE SEQUENCE</scope>
    <source>
        <strain evidence="8">ChiW13-3771</strain>
    </source>
</reference>
<dbReference type="EC" id="3.5.1.28" evidence="2"/>